<dbReference type="InterPro" id="IPR006108">
    <property type="entry name" value="3HC_DH_C"/>
</dbReference>
<protein>
    <submittedName>
        <fullName evidence="4">Dehydrogenase</fullName>
    </submittedName>
</protein>
<evidence type="ECO:0000313" key="5">
    <source>
        <dbReference type="Proteomes" id="UP000664167"/>
    </source>
</evidence>
<dbReference type="InterPro" id="IPR008927">
    <property type="entry name" value="6-PGluconate_DH-like_C_sf"/>
</dbReference>
<dbReference type="Proteomes" id="UP000664167">
    <property type="component" value="Unassembled WGS sequence"/>
</dbReference>
<dbReference type="PANTHER" id="PTHR48075:SF9">
    <property type="entry name" value="3-HYDROXYBUTYRYL-COA DEHYDROGENASE"/>
    <property type="match status" value="1"/>
</dbReference>
<proteinExistence type="inferred from homology"/>
<dbReference type="SUPFAM" id="SSF48179">
    <property type="entry name" value="6-phosphogluconate dehydrogenase C-terminal domain-like"/>
    <property type="match status" value="1"/>
</dbReference>
<reference evidence="4" key="1">
    <citation type="submission" date="2021-03" db="EMBL/GenBank/DDBJ databases">
        <title>Streptomyces poriferae sp. nov., a novel marine sponge-derived Actinobacteria species with anti-MRSA activity.</title>
        <authorList>
            <person name="Sandoval-Powers M."/>
            <person name="Kralova S."/>
            <person name="Nguyen G.-S."/>
            <person name="Fawwal D."/>
            <person name="Degnes K."/>
            <person name="Klinkenberg G."/>
            <person name="Sletta H."/>
            <person name="Wentzel A."/>
            <person name="Liles M.R."/>
        </authorList>
    </citation>
    <scope>NUCLEOTIDE SEQUENCE</scope>
    <source>
        <strain evidence="4">DSM 41794</strain>
    </source>
</reference>
<dbReference type="RefSeq" id="WP_242553820.1">
    <property type="nucleotide sequence ID" value="NZ_JAFLRJ010001466.1"/>
</dbReference>
<dbReference type="Gene3D" id="1.10.1040.10">
    <property type="entry name" value="N-(1-d-carboxylethyl)-l-norvaline Dehydrogenase, domain 2"/>
    <property type="match status" value="1"/>
</dbReference>
<dbReference type="GO" id="GO:0008691">
    <property type="term" value="F:3-hydroxybutyryl-CoA dehydrogenase activity"/>
    <property type="evidence" value="ECO:0007669"/>
    <property type="project" value="TreeGrafter"/>
</dbReference>
<dbReference type="EMBL" id="JAFLRJ010001466">
    <property type="protein sequence ID" value="MBO0518286.1"/>
    <property type="molecule type" value="Genomic_DNA"/>
</dbReference>
<dbReference type="PANTHER" id="PTHR48075">
    <property type="entry name" value="3-HYDROXYACYL-COA DEHYDROGENASE FAMILY PROTEIN"/>
    <property type="match status" value="1"/>
</dbReference>
<dbReference type="Pfam" id="PF00725">
    <property type="entry name" value="3HCDH"/>
    <property type="match status" value="1"/>
</dbReference>
<feature type="non-terminal residue" evidence="4">
    <location>
        <position position="1"/>
    </location>
</feature>
<accession>A0A939FFF0</accession>
<comment type="similarity">
    <text evidence="2">Belongs to the 3-hydroxyacyl-CoA dehydrogenase family.</text>
</comment>
<evidence type="ECO:0000313" key="4">
    <source>
        <dbReference type="EMBL" id="MBO0518286.1"/>
    </source>
</evidence>
<comment type="caution">
    <text evidence="4">The sequence shown here is derived from an EMBL/GenBank/DDBJ whole genome shotgun (WGS) entry which is preliminary data.</text>
</comment>
<organism evidence="4 5">
    <name type="scientific">Streptomyces beijiangensis</name>
    <dbReference type="NCBI Taxonomy" id="163361"/>
    <lineage>
        <taxon>Bacteria</taxon>
        <taxon>Bacillati</taxon>
        <taxon>Actinomycetota</taxon>
        <taxon>Actinomycetes</taxon>
        <taxon>Kitasatosporales</taxon>
        <taxon>Streptomycetaceae</taxon>
        <taxon>Streptomyces</taxon>
    </lineage>
</organism>
<evidence type="ECO:0000259" key="3">
    <source>
        <dbReference type="Pfam" id="PF00725"/>
    </source>
</evidence>
<dbReference type="GO" id="GO:0006635">
    <property type="term" value="P:fatty acid beta-oxidation"/>
    <property type="evidence" value="ECO:0007669"/>
    <property type="project" value="TreeGrafter"/>
</dbReference>
<feature type="domain" description="3-hydroxyacyl-CoA dehydrogenase C-terminal" evidence="3">
    <location>
        <begin position="1"/>
        <end position="76"/>
    </location>
</feature>
<sequence>GLASAEVVDEGMVQGCSHPMGPLRLADLIGLDTTVSIAQAMYEEFKEPLYAPPPLLLRMVEGGLLGRKSGRGFHTYA</sequence>
<evidence type="ECO:0000256" key="1">
    <source>
        <dbReference type="ARBA" id="ARBA00005086"/>
    </source>
</evidence>
<gene>
    <name evidence="4" type="ORF">J0695_42270</name>
</gene>
<comment type="pathway">
    <text evidence="1">Lipid metabolism; butanoate metabolism.</text>
</comment>
<name>A0A939FFF0_9ACTN</name>
<keyword evidence="5" id="KW-1185">Reference proteome</keyword>
<dbReference type="AlphaFoldDB" id="A0A939FFF0"/>
<dbReference type="InterPro" id="IPR013328">
    <property type="entry name" value="6PGD_dom2"/>
</dbReference>
<evidence type="ECO:0000256" key="2">
    <source>
        <dbReference type="ARBA" id="ARBA00009463"/>
    </source>
</evidence>